<comment type="caution">
    <text evidence="2">The sequence shown here is derived from an EMBL/GenBank/DDBJ whole genome shotgun (WGS) entry which is preliminary data.</text>
</comment>
<dbReference type="EMBL" id="MLJW01002792">
    <property type="protein sequence ID" value="OIQ73651.1"/>
    <property type="molecule type" value="Genomic_DNA"/>
</dbReference>
<name>A0A1J5Q852_9ZZZZ</name>
<gene>
    <name evidence="2" type="ORF">GALL_447120</name>
</gene>
<dbReference type="InterPro" id="IPR022254">
    <property type="entry name" value="DUF3775"/>
</dbReference>
<protein>
    <recommendedName>
        <fullName evidence="3">DUF3775 domain-containing protein</fullName>
    </recommendedName>
</protein>
<reference evidence="2" key="1">
    <citation type="submission" date="2016-10" db="EMBL/GenBank/DDBJ databases">
        <title>Sequence of Gallionella enrichment culture.</title>
        <authorList>
            <person name="Poehlein A."/>
            <person name="Muehling M."/>
            <person name="Daniel R."/>
        </authorList>
    </citation>
    <scope>NUCLEOTIDE SEQUENCE</scope>
</reference>
<proteinExistence type="predicted"/>
<organism evidence="2">
    <name type="scientific">mine drainage metagenome</name>
    <dbReference type="NCBI Taxonomy" id="410659"/>
    <lineage>
        <taxon>unclassified sequences</taxon>
        <taxon>metagenomes</taxon>
        <taxon>ecological metagenomes</taxon>
    </lineage>
</organism>
<feature type="compositionally biased region" description="Acidic residues" evidence="1">
    <location>
        <begin position="37"/>
        <end position="50"/>
    </location>
</feature>
<evidence type="ECO:0000256" key="1">
    <source>
        <dbReference type="SAM" id="MobiDB-lite"/>
    </source>
</evidence>
<dbReference type="AlphaFoldDB" id="A0A1J5Q852"/>
<dbReference type="Pfam" id="PF12616">
    <property type="entry name" value="DUF3775"/>
    <property type="match status" value="1"/>
</dbReference>
<accession>A0A1J5Q852</accession>
<evidence type="ECO:0008006" key="3">
    <source>
        <dbReference type="Google" id="ProtNLM"/>
    </source>
</evidence>
<sequence>MIELPFDTAEIQELILRIKSVMAQEEMDIPDPGGNPSDDEVAEMLQETEGDLSRDEIRQEIESMNEEQQDALVALFWLGRGDSDVEGWAASVALAHQNHTGGVTDYLLGEPLVATYLADGIDALEESGALDPD</sequence>
<feature type="region of interest" description="Disordered" evidence="1">
    <location>
        <begin position="25"/>
        <end position="52"/>
    </location>
</feature>
<evidence type="ECO:0000313" key="2">
    <source>
        <dbReference type="EMBL" id="OIQ73651.1"/>
    </source>
</evidence>